<accession>X1G983</accession>
<feature type="non-terminal residue" evidence="2">
    <location>
        <position position="93"/>
    </location>
</feature>
<dbReference type="EMBL" id="BART01040484">
    <property type="protein sequence ID" value="GAH29578.1"/>
    <property type="molecule type" value="Genomic_DNA"/>
</dbReference>
<proteinExistence type="predicted"/>
<gene>
    <name evidence="2" type="ORF">S01H4_65858</name>
</gene>
<evidence type="ECO:0000313" key="2">
    <source>
        <dbReference type="EMBL" id="GAH29578.1"/>
    </source>
</evidence>
<reference evidence="2" key="1">
    <citation type="journal article" date="2014" name="Front. Microbiol.">
        <title>High frequency of phylogenetically diverse reductive dehalogenase-homologous genes in deep subseafloor sedimentary metagenomes.</title>
        <authorList>
            <person name="Kawai M."/>
            <person name="Futagami T."/>
            <person name="Toyoda A."/>
            <person name="Takaki Y."/>
            <person name="Nishi S."/>
            <person name="Hori S."/>
            <person name="Arai W."/>
            <person name="Tsubouchi T."/>
            <person name="Morono Y."/>
            <person name="Uchiyama I."/>
            <person name="Ito T."/>
            <person name="Fujiyama A."/>
            <person name="Inagaki F."/>
            <person name="Takami H."/>
        </authorList>
    </citation>
    <scope>NUCLEOTIDE SEQUENCE</scope>
    <source>
        <strain evidence="2">Expedition CK06-06</strain>
    </source>
</reference>
<feature type="non-terminal residue" evidence="2">
    <location>
        <position position="1"/>
    </location>
</feature>
<dbReference type="Gene3D" id="3.40.50.720">
    <property type="entry name" value="NAD(P)-binding Rossmann-like Domain"/>
    <property type="match status" value="1"/>
</dbReference>
<organism evidence="2">
    <name type="scientific">marine sediment metagenome</name>
    <dbReference type="NCBI Taxonomy" id="412755"/>
    <lineage>
        <taxon>unclassified sequences</taxon>
        <taxon>metagenomes</taxon>
        <taxon>ecological metagenomes</taxon>
    </lineage>
</organism>
<dbReference type="InterPro" id="IPR001509">
    <property type="entry name" value="Epimerase_deHydtase"/>
</dbReference>
<comment type="caution">
    <text evidence="2">The sequence shown here is derived from an EMBL/GenBank/DDBJ whole genome shotgun (WGS) entry which is preliminary data.</text>
</comment>
<dbReference type="InterPro" id="IPR036291">
    <property type="entry name" value="NAD(P)-bd_dom_sf"/>
</dbReference>
<dbReference type="AlphaFoldDB" id="X1G983"/>
<feature type="domain" description="NAD-dependent epimerase/dehydratase" evidence="1">
    <location>
        <begin position="3"/>
        <end position="77"/>
    </location>
</feature>
<dbReference type="Pfam" id="PF01370">
    <property type="entry name" value="Epimerase"/>
    <property type="match status" value="1"/>
</dbReference>
<name>X1G983_9ZZZZ</name>
<evidence type="ECO:0000259" key="1">
    <source>
        <dbReference type="Pfam" id="PF01370"/>
    </source>
</evidence>
<sequence length="93" mass="10407">HAVRTYMNNVGGTLNVLYAMRDFAPDCHLIKLGTMGEYGTPNIDIPEGKFEIEYRGRKDVLPFPKQPGSFYHASKVADTINIQFASRIWGMGA</sequence>
<protein>
    <recommendedName>
        <fullName evidence="1">NAD-dependent epimerase/dehydratase domain-containing protein</fullName>
    </recommendedName>
</protein>
<dbReference type="SUPFAM" id="SSF51735">
    <property type="entry name" value="NAD(P)-binding Rossmann-fold domains"/>
    <property type="match status" value="1"/>
</dbReference>